<dbReference type="SUPFAM" id="SSF143456">
    <property type="entry name" value="VC0467-like"/>
    <property type="match status" value="1"/>
</dbReference>
<evidence type="ECO:0000256" key="1">
    <source>
        <dbReference type="SAM" id="MobiDB-lite"/>
    </source>
</evidence>
<dbReference type="EMBL" id="CP136891">
    <property type="protein sequence ID" value="WOK97817.1"/>
    <property type="molecule type" value="Genomic_DNA"/>
</dbReference>
<protein>
    <submittedName>
        <fullName evidence="2">Uncharacterized protein</fullName>
    </submittedName>
</protein>
<dbReference type="Proteomes" id="UP001327560">
    <property type="component" value="Chromosome 2"/>
</dbReference>
<dbReference type="Gene3D" id="3.40.1740.10">
    <property type="entry name" value="VC0467-like"/>
    <property type="match status" value="1"/>
</dbReference>
<proteinExistence type="predicted"/>
<feature type="region of interest" description="Disordered" evidence="1">
    <location>
        <begin position="1"/>
        <end position="22"/>
    </location>
</feature>
<sequence>MCDSSGNQSSGEVQKVESESESQSVLKFLVLLGAGGLLEASMFLDRRGDSSPLREFGEVVSGVGFSATNSLNEVASLVKKGVLRPLDLRFFVGYAGWQFDQLLDEIDSGYWVIVALAAHI</sequence>
<dbReference type="InterPro" id="IPR003774">
    <property type="entry name" value="AlgH-like"/>
</dbReference>
<name>A0AAQ3JZH4_9LILI</name>
<accession>A0AAQ3JZH4</accession>
<gene>
    <name evidence="2" type="ORF">Cni_G06525</name>
</gene>
<dbReference type="PANTHER" id="PTHR31984:SF11">
    <property type="entry name" value="TRANSPORTER, PUTATIVE (DUF179)-RELATED"/>
    <property type="match status" value="1"/>
</dbReference>
<dbReference type="AlphaFoldDB" id="A0AAQ3JZH4"/>
<evidence type="ECO:0000313" key="3">
    <source>
        <dbReference type="Proteomes" id="UP001327560"/>
    </source>
</evidence>
<organism evidence="2 3">
    <name type="scientific">Canna indica</name>
    <name type="common">Indian-shot</name>
    <dbReference type="NCBI Taxonomy" id="4628"/>
    <lineage>
        <taxon>Eukaryota</taxon>
        <taxon>Viridiplantae</taxon>
        <taxon>Streptophyta</taxon>
        <taxon>Embryophyta</taxon>
        <taxon>Tracheophyta</taxon>
        <taxon>Spermatophyta</taxon>
        <taxon>Magnoliopsida</taxon>
        <taxon>Liliopsida</taxon>
        <taxon>Zingiberales</taxon>
        <taxon>Cannaceae</taxon>
        <taxon>Canna</taxon>
    </lineage>
</organism>
<dbReference type="PANTHER" id="PTHR31984">
    <property type="entry name" value="TRANSPORTER, PUTATIVE (DUF179)-RELATED"/>
    <property type="match status" value="1"/>
</dbReference>
<dbReference type="Pfam" id="PF02622">
    <property type="entry name" value="DUF179"/>
    <property type="match status" value="1"/>
</dbReference>
<evidence type="ECO:0000313" key="2">
    <source>
        <dbReference type="EMBL" id="WOK97817.1"/>
    </source>
</evidence>
<keyword evidence="3" id="KW-1185">Reference proteome</keyword>
<reference evidence="2 3" key="1">
    <citation type="submission" date="2023-10" db="EMBL/GenBank/DDBJ databases">
        <title>Chromosome-scale genome assembly provides insights into flower coloration mechanisms of Canna indica.</title>
        <authorList>
            <person name="Li C."/>
        </authorList>
    </citation>
    <scope>NUCLEOTIDE SEQUENCE [LARGE SCALE GENOMIC DNA]</scope>
    <source>
        <tissue evidence="2">Flower</tissue>
    </source>
</reference>